<feature type="region of interest" description="Disordered" evidence="1">
    <location>
        <begin position="100"/>
        <end position="119"/>
    </location>
</feature>
<accession>E0S6W0</accession>
<dbReference type="EMBL" id="CP001945">
    <property type="protein sequence ID" value="ADM11445.1"/>
    <property type="molecule type" value="Genomic_DNA"/>
</dbReference>
<name>E0S6W0_ENCIT</name>
<keyword evidence="3" id="KW-1185">Reference proteome</keyword>
<dbReference type="GeneID" id="9699048"/>
<sequence length="119" mass="13474">MEKKFPTVVTIGGRRYVKNNINKSSVDGRMKLREAIKSLGRKVQKSKISHCTIESKTSLHAYKLDDSKVLFNKNNKPIGFIVTGKSETIEKAIGKEISRKIDGEDVPKESENIEREEKP</sequence>
<dbReference type="AlphaFoldDB" id="E0S6W0"/>
<proteinExistence type="predicted"/>
<dbReference type="HOGENOM" id="CLU_2061459_0_0_1"/>
<evidence type="ECO:0000313" key="2">
    <source>
        <dbReference type="EMBL" id="ADM11445.1"/>
    </source>
</evidence>
<evidence type="ECO:0000313" key="3">
    <source>
        <dbReference type="Proteomes" id="UP000002313"/>
    </source>
</evidence>
<dbReference type="VEuPathDB" id="MicrosporidiaDB:Eint_041580"/>
<organism evidence="2 3">
    <name type="scientific">Encephalitozoon intestinalis (strain ATCC 50506)</name>
    <name type="common">Microsporidian parasite</name>
    <name type="synonym">Septata intestinalis</name>
    <dbReference type="NCBI Taxonomy" id="876142"/>
    <lineage>
        <taxon>Eukaryota</taxon>
        <taxon>Fungi</taxon>
        <taxon>Fungi incertae sedis</taxon>
        <taxon>Microsporidia</taxon>
        <taxon>Unikaryonidae</taxon>
        <taxon>Encephalitozoon</taxon>
    </lineage>
</organism>
<evidence type="ECO:0000256" key="1">
    <source>
        <dbReference type="SAM" id="MobiDB-lite"/>
    </source>
</evidence>
<dbReference type="Proteomes" id="UP000002313">
    <property type="component" value="Chromosome IV"/>
</dbReference>
<gene>
    <name evidence="2" type="ORF">Eint_041580</name>
</gene>
<reference evidence="2 3" key="2">
    <citation type="journal article" date="2012" name="Proc. Natl. Acad. Sci. U.S.A.">
        <title>Gain and loss of multiple functionally related, horizontally transferred genes in the reduced genomes of two microsporidian parasites.</title>
        <authorList>
            <person name="Pombert J.-F."/>
            <person name="Selman M."/>
            <person name="Burki F."/>
            <person name="Bardell F.T."/>
            <person name="Farinelli L."/>
            <person name="Solter L.F."/>
            <person name="Whitman D.W."/>
            <person name="Weiss L.M."/>
            <person name="Corradi N."/>
            <person name="Keeling P.J."/>
        </authorList>
    </citation>
    <scope>NUCLEOTIDE SEQUENCE [LARGE SCALE GENOMIC DNA]</scope>
    <source>
        <strain evidence="2 3">ATCC 50506</strain>
    </source>
</reference>
<protein>
    <submittedName>
        <fullName evidence="2">Uncharacterized protein</fullName>
    </submittedName>
</protein>
<dbReference type="KEGG" id="ein:Eint_041580"/>
<dbReference type="OrthoDB" id="2192201at2759"/>
<reference evidence="2 3" key="1">
    <citation type="journal article" date="2010" name="Nat. Commun.">
        <title>The complete sequence of the smallest known nuclear genome from the microsporidian Encephalitozoon intestinalis.</title>
        <authorList>
            <person name="Corradi N."/>
            <person name="Pombert J.-F."/>
            <person name="Farinelli L."/>
            <person name="Didier E.S."/>
            <person name="Keeling P.J."/>
        </authorList>
    </citation>
    <scope>NUCLEOTIDE SEQUENCE [LARGE SCALE GENOMIC DNA]</scope>
    <source>
        <strain evidence="2 3">ATCC 50506</strain>
    </source>
</reference>
<dbReference type="RefSeq" id="XP_003072805.1">
    <property type="nucleotide sequence ID" value="XM_003072759.1"/>
</dbReference>